<comment type="caution">
    <text evidence="3">The sequence shown here is derived from an EMBL/GenBank/DDBJ whole genome shotgun (WGS) entry which is preliminary data.</text>
</comment>
<dbReference type="PROSITE" id="PS50937">
    <property type="entry name" value="HTH_MERR_2"/>
    <property type="match status" value="1"/>
</dbReference>
<dbReference type="GO" id="GO:0003677">
    <property type="term" value="F:DNA binding"/>
    <property type="evidence" value="ECO:0007669"/>
    <property type="project" value="UniProtKB-KW"/>
</dbReference>
<dbReference type="Proteomes" id="UP000317043">
    <property type="component" value="Unassembled WGS sequence"/>
</dbReference>
<dbReference type="RefSeq" id="WP_142035704.1">
    <property type="nucleotide sequence ID" value="NZ_JBHTGS010000001.1"/>
</dbReference>
<dbReference type="Pfam" id="PF13411">
    <property type="entry name" value="MerR_1"/>
    <property type="match status" value="1"/>
</dbReference>
<protein>
    <submittedName>
        <fullName evidence="3">DNA-binding transcriptional MerR regulator</fullName>
    </submittedName>
</protein>
<dbReference type="PANTHER" id="PTHR30204:SF93">
    <property type="entry name" value="HTH MERR-TYPE DOMAIN-CONTAINING PROTEIN"/>
    <property type="match status" value="1"/>
</dbReference>
<dbReference type="SUPFAM" id="SSF46955">
    <property type="entry name" value="Putative DNA-binding domain"/>
    <property type="match status" value="1"/>
</dbReference>
<evidence type="ECO:0000259" key="2">
    <source>
        <dbReference type="PROSITE" id="PS50937"/>
    </source>
</evidence>
<dbReference type="Gene3D" id="1.10.1660.10">
    <property type="match status" value="1"/>
</dbReference>
<dbReference type="EMBL" id="VFOW01000001">
    <property type="protein sequence ID" value="TQL75597.1"/>
    <property type="molecule type" value="Genomic_DNA"/>
</dbReference>
<dbReference type="AlphaFoldDB" id="A0A543ASP5"/>
<dbReference type="InterPro" id="IPR000551">
    <property type="entry name" value="MerR-type_HTH_dom"/>
</dbReference>
<dbReference type="CDD" id="cd00592">
    <property type="entry name" value="HTH_MerR-like"/>
    <property type="match status" value="1"/>
</dbReference>
<reference evidence="3 4" key="1">
    <citation type="submission" date="2019-06" db="EMBL/GenBank/DDBJ databases">
        <title>Sequencing the genomes of 1000 actinobacteria strains.</title>
        <authorList>
            <person name="Klenk H.-P."/>
        </authorList>
    </citation>
    <scope>NUCLEOTIDE SEQUENCE [LARGE SCALE GENOMIC DNA]</scope>
    <source>
        <strain evidence="3 4">DSM 45928</strain>
    </source>
</reference>
<dbReference type="OrthoDB" id="9809391at2"/>
<evidence type="ECO:0000313" key="4">
    <source>
        <dbReference type="Proteomes" id="UP000317043"/>
    </source>
</evidence>
<name>A0A543ASP5_9ACTN</name>
<dbReference type="PRINTS" id="PR00040">
    <property type="entry name" value="HTHMERR"/>
</dbReference>
<organism evidence="3 4">
    <name type="scientific">Stackebrandtia endophytica</name>
    <dbReference type="NCBI Taxonomy" id="1496996"/>
    <lineage>
        <taxon>Bacteria</taxon>
        <taxon>Bacillati</taxon>
        <taxon>Actinomycetota</taxon>
        <taxon>Actinomycetes</taxon>
        <taxon>Glycomycetales</taxon>
        <taxon>Glycomycetaceae</taxon>
        <taxon>Stackebrandtia</taxon>
    </lineage>
</organism>
<proteinExistence type="predicted"/>
<evidence type="ECO:0000256" key="1">
    <source>
        <dbReference type="ARBA" id="ARBA00023125"/>
    </source>
</evidence>
<feature type="domain" description="HTH merR-type" evidence="2">
    <location>
        <begin position="7"/>
        <end position="76"/>
    </location>
</feature>
<evidence type="ECO:0000313" key="3">
    <source>
        <dbReference type="EMBL" id="TQL75597.1"/>
    </source>
</evidence>
<dbReference type="InterPro" id="IPR009061">
    <property type="entry name" value="DNA-bd_dom_put_sf"/>
</dbReference>
<dbReference type="InParanoid" id="A0A543ASP5"/>
<keyword evidence="1 3" id="KW-0238">DNA-binding</keyword>
<gene>
    <name evidence="3" type="ORF">FB566_1104</name>
</gene>
<dbReference type="PANTHER" id="PTHR30204">
    <property type="entry name" value="REDOX-CYCLING DRUG-SENSING TRANSCRIPTIONAL ACTIVATOR SOXR"/>
    <property type="match status" value="1"/>
</dbReference>
<sequence length="303" mass="33988">MSDRDQLFTIGELARRTGLSVRTIRFWSDEDVVPPTRRAGSGYRLYDVEAVARLDLVKTLRELGMDLPTVRAVLREQVTLADVAATHVTALDTEIKTLKLHRAVLASVAHRESTSEEMRIMHELAKLSAAQRQDLINEFVNETFSGIAPDAPGAHIADGMRQLPSELPDDPTTEQVDAWIELAELIRDEDFRKRCRQMAVIGSQTGEDEQPFDDTLLRSKVTAGVAATLKPGSPEAEQLLAEVGFGDLTAEQRAARAEQIEIFIDRRVYQYWRLLGILNGWPAFDTENHNIDGMEWLIKALRA</sequence>
<accession>A0A543ASP5</accession>
<dbReference type="GO" id="GO:0003700">
    <property type="term" value="F:DNA-binding transcription factor activity"/>
    <property type="evidence" value="ECO:0007669"/>
    <property type="project" value="InterPro"/>
</dbReference>
<dbReference type="InterPro" id="IPR047057">
    <property type="entry name" value="MerR_fam"/>
</dbReference>
<dbReference type="SMART" id="SM00422">
    <property type="entry name" value="HTH_MERR"/>
    <property type="match status" value="1"/>
</dbReference>
<keyword evidence="4" id="KW-1185">Reference proteome</keyword>